<dbReference type="AlphaFoldDB" id="A0AAR2IT31"/>
<evidence type="ECO:0000256" key="10">
    <source>
        <dbReference type="ARBA" id="ARBA00022475"/>
    </source>
</evidence>
<evidence type="ECO:0000256" key="17">
    <source>
        <dbReference type="ARBA" id="ARBA00022782"/>
    </source>
</evidence>
<evidence type="ECO:0000256" key="24">
    <source>
        <dbReference type="ARBA" id="ARBA00023121"/>
    </source>
</evidence>
<dbReference type="Pfam" id="PF00620">
    <property type="entry name" value="RhoGAP"/>
    <property type="match status" value="1"/>
</dbReference>
<evidence type="ECO:0000256" key="12">
    <source>
        <dbReference type="ARBA" id="ARBA00022499"/>
    </source>
</evidence>
<keyword evidence="11" id="KW-0963">Cytoplasm</keyword>
<dbReference type="Pfam" id="PF00130">
    <property type="entry name" value="C1_1"/>
    <property type="match status" value="1"/>
</dbReference>
<dbReference type="GO" id="GO:0097149">
    <property type="term" value="C:centralspindlin complex"/>
    <property type="evidence" value="ECO:0007669"/>
    <property type="project" value="TreeGrafter"/>
</dbReference>
<evidence type="ECO:0000256" key="13">
    <source>
        <dbReference type="ARBA" id="ARBA00022553"/>
    </source>
</evidence>
<keyword evidence="14" id="KW-0132">Cell division</keyword>
<keyword evidence="28" id="KW-0131">Cell cycle</keyword>
<organism evidence="36 37">
    <name type="scientific">Pygocentrus nattereri</name>
    <name type="common">Red-bellied piranha</name>
    <dbReference type="NCBI Taxonomy" id="42514"/>
    <lineage>
        <taxon>Eukaryota</taxon>
        <taxon>Metazoa</taxon>
        <taxon>Chordata</taxon>
        <taxon>Craniata</taxon>
        <taxon>Vertebrata</taxon>
        <taxon>Euteleostomi</taxon>
        <taxon>Actinopterygii</taxon>
        <taxon>Neopterygii</taxon>
        <taxon>Teleostei</taxon>
        <taxon>Ostariophysi</taxon>
        <taxon>Characiformes</taxon>
        <taxon>Characoidei</taxon>
        <taxon>Pygocentrus</taxon>
    </lineage>
</organism>
<keyword evidence="23" id="KW-0406">Ion transport</keyword>
<dbReference type="GeneTree" id="ENSGT00940000154610"/>
<name>A0AAR2IT31_PYGNA</name>
<evidence type="ECO:0000256" key="14">
    <source>
        <dbReference type="ARBA" id="ARBA00022618"/>
    </source>
</evidence>
<keyword evidence="21" id="KW-0007">Acetylation</keyword>
<evidence type="ECO:0000256" key="15">
    <source>
        <dbReference type="ARBA" id="ARBA00022723"/>
    </source>
</evidence>
<evidence type="ECO:0000256" key="11">
    <source>
        <dbReference type="ARBA" id="ARBA00022490"/>
    </source>
</evidence>
<dbReference type="SMART" id="SM00324">
    <property type="entry name" value="RhoGAP"/>
    <property type="match status" value="1"/>
</dbReference>
<evidence type="ECO:0000256" key="4">
    <source>
        <dbReference type="ARBA" id="ARBA00004218"/>
    </source>
</evidence>
<dbReference type="GO" id="GO:0005634">
    <property type="term" value="C:nucleus"/>
    <property type="evidence" value="ECO:0007669"/>
    <property type="project" value="UniProtKB-SubCell"/>
</dbReference>
<reference evidence="36" key="3">
    <citation type="submission" date="2025-09" db="UniProtKB">
        <authorList>
            <consortium name="Ensembl"/>
        </authorList>
    </citation>
    <scope>IDENTIFICATION</scope>
</reference>
<evidence type="ECO:0000256" key="28">
    <source>
        <dbReference type="ARBA" id="ARBA00023306"/>
    </source>
</evidence>
<proteinExistence type="predicted"/>
<dbReference type="Gene3D" id="3.30.60.20">
    <property type="match status" value="1"/>
</dbReference>
<dbReference type="GO" id="GO:0007283">
    <property type="term" value="P:spermatogenesis"/>
    <property type="evidence" value="ECO:0007669"/>
    <property type="project" value="UniProtKB-KW"/>
</dbReference>
<keyword evidence="13" id="KW-0597">Phosphoprotein</keyword>
<evidence type="ECO:0000256" key="18">
    <source>
        <dbReference type="ARBA" id="ARBA00022833"/>
    </source>
</evidence>
<feature type="coiled-coil region" evidence="32">
    <location>
        <begin position="58"/>
        <end position="106"/>
    </location>
</feature>
<gene>
    <name evidence="36" type="primary">RACGAP1</name>
</gene>
<evidence type="ECO:0000256" key="3">
    <source>
        <dbReference type="ARBA" id="ARBA00004214"/>
    </source>
</evidence>
<evidence type="ECO:0000256" key="6">
    <source>
        <dbReference type="ARBA" id="ARBA00004626"/>
    </source>
</evidence>
<evidence type="ECO:0000256" key="5">
    <source>
        <dbReference type="ARBA" id="ARBA00004413"/>
    </source>
</evidence>
<keyword evidence="16" id="KW-0863">Zinc-finger</keyword>
<evidence type="ECO:0000313" key="37">
    <source>
        <dbReference type="Proteomes" id="UP001501920"/>
    </source>
</evidence>
<keyword evidence="7" id="KW-0813">Transport</keyword>
<dbReference type="Gene3D" id="1.10.555.10">
    <property type="entry name" value="Rho GTPase activation protein"/>
    <property type="match status" value="1"/>
</dbReference>
<keyword evidence="26" id="KW-0206">Cytoskeleton</keyword>
<dbReference type="GO" id="GO:0032154">
    <property type="term" value="C:cleavage furrow"/>
    <property type="evidence" value="ECO:0007669"/>
    <property type="project" value="UniProtKB-SubCell"/>
</dbReference>
<dbReference type="CDD" id="cd04382">
    <property type="entry name" value="RhoGAP_MgcRacGAP"/>
    <property type="match status" value="1"/>
</dbReference>
<dbReference type="InterPro" id="IPR008936">
    <property type="entry name" value="Rho_GTPase_activation_prot"/>
</dbReference>
<evidence type="ECO:0000256" key="33">
    <source>
        <dbReference type="SAM" id="MobiDB-lite"/>
    </source>
</evidence>
<keyword evidence="18" id="KW-0862">Zinc</keyword>
<dbReference type="GO" id="GO:0008270">
    <property type="term" value="F:zinc ion binding"/>
    <property type="evidence" value="ECO:0007669"/>
    <property type="project" value="UniProtKB-KW"/>
</dbReference>
<keyword evidence="10" id="KW-1003">Cell membrane</keyword>
<dbReference type="GO" id="GO:0008289">
    <property type="term" value="F:lipid binding"/>
    <property type="evidence" value="ECO:0007669"/>
    <property type="project" value="UniProtKB-KW"/>
</dbReference>
<reference evidence="36 37" key="1">
    <citation type="submission" date="2020-10" db="EMBL/GenBank/DDBJ databases">
        <title>Pygocentrus nattereri (red-bellied piranha) genome, fPygNat1, primary haplotype.</title>
        <authorList>
            <person name="Myers G."/>
            <person name="Meyer A."/>
            <person name="Karagic N."/>
            <person name="Pippel M."/>
            <person name="Winkler S."/>
            <person name="Tracey A."/>
            <person name="Wood J."/>
            <person name="Formenti G."/>
            <person name="Howe K."/>
            <person name="Fedrigo O."/>
            <person name="Jarvis E.D."/>
        </authorList>
    </citation>
    <scope>NUCLEOTIDE SEQUENCE [LARGE SCALE GENOMIC DNA]</scope>
</reference>
<evidence type="ECO:0000256" key="21">
    <source>
        <dbReference type="ARBA" id="ARBA00022990"/>
    </source>
</evidence>
<dbReference type="PANTHER" id="PTHR46199:SF5">
    <property type="entry name" value="RAC GTPASE-ACTIVATING PROTEIN 1"/>
    <property type="match status" value="1"/>
</dbReference>
<evidence type="ECO:0000256" key="32">
    <source>
        <dbReference type="SAM" id="Coils"/>
    </source>
</evidence>
<evidence type="ECO:0000256" key="2">
    <source>
        <dbReference type="ARBA" id="ARBA00004186"/>
    </source>
</evidence>
<evidence type="ECO:0000256" key="22">
    <source>
        <dbReference type="ARBA" id="ARBA00023054"/>
    </source>
</evidence>
<evidence type="ECO:0000256" key="20">
    <source>
        <dbReference type="ARBA" id="ARBA00022871"/>
    </source>
</evidence>
<keyword evidence="19" id="KW-0832">Ubl conjugation</keyword>
<evidence type="ECO:0000256" key="30">
    <source>
        <dbReference type="ARBA" id="ARBA00067896"/>
    </source>
</evidence>
<dbReference type="SUPFAM" id="SSF48350">
    <property type="entry name" value="GTPase activation domain, GAP"/>
    <property type="match status" value="1"/>
</dbReference>
<feature type="compositionally biased region" description="Polar residues" evidence="33">
    <location>
        <begin position="581"/>
        <end position="597"/>
    </location>
</feature>
<dbReference type="GO" id="GO:0030496">
    <property type="term" value="C:midbody"/>
    <property type="evidence" value="ECO:0007669"/>
    <property type="project" value="UniProtKB-SubCell"/>
</dbReference>
<dbReference type="Ensembl" id="ENSPNAT00000041818.1">
    <property type="protein sequence ID" value="ENSPNAP00000041194.1"/>
    <property type="gene ID" value="ENSPNAG00000022256.2"/>
</dbReference>
<dbReference type="FunFam" id="1.10.555.10:FF:000034">
    <property type="entry name" value="Rac GTPase-activating protein 1"/>
    <property type="match status" value="1"/>
</dbReference>
<dbReference type="InterPro" id="IPR046349">
    <property type="entry name" value="C1-like_sf"/>
</dbReference>
<evidence type="ECO:0000256" key="26">
    <source>
        <dbReference type="ARBA" id="ARBA00023212"/>
    </source>
</evidence>
<evidence type="ECO:0000256" key="9">
    <source>
        <dbReference type="ARBA" id="ARBA00022473"/>
    </source>
</evidence>
<dbReference type="GO" id="GO:0006811">
    <property type="term" value="P:monoatomic ion transport"/>
    <property type="evidence" value="ECO:0007669"/>
    <property type="project" value="UniProtKB-KW"/>
</dbReference>
<feature type="domain" description="Rho-GAP" evidence="35">
    <location>
        <begin position="352"/>
        <end position="542"/>
    </location>
</feature>
<dbReference type="GO" id="GO:0030154">
    <property type="term" value="P:cell differentiation"/>
    <property type="evidence" value="ECO:0007669"/>
    <property type="project" value="UniProtKB-KW"/>
</dbReference>
<evidence type="ECO:0000256" key="25">
    <source>
        <dbReference type="ARBA" id="ARBA00023136"/>
    </source>
</evidence>
<evidence type="ECO:0000256" key="8">
    <source>
        <dbReference type="ARBA" id="ARBA00022468"/>
    </source>
</evidence>
<feature type="region of interest" description="Disordered" evidence="33">
    <location>
        <begin position="180"/>
        <end position="208"/>
    </location>
</feature>
<protein>
    <recommendedName>
        <fullName evidence="30">Rac GTPase-activating protein 1</fullName>
    </recommendedName>
    <alternativeName>
        <fullName evidence="31">Male germ cell RacGap</fullName>
    </alternativeName>
</protein>
<dbReference type="GO" id="GO:0005096">
    <property type="term" value="F:GTPase activator activity"/>
    <property type="evidence" value="ECO:0007669"/>
    <property type="project" value="UniProtKB-KW"/>
</dbReference>
<comment type="subcellular location">
    <subcellularLocation>
        <location evidence="5">Cell membrane</location>
        <topology evidence="5">Peripheral membrane protein</topology>
        <orientation evidence="5">Cytoplasmic side</orientation>
    </subcellularLocation>
    <subcellularLocation>
        <location evidence="6">Cleavage furrow</location>
    </subcellularLocation>
    <subcellularLocation>
        <location evidence="2">Cytoplasm</location>
        <location evidence="2">Cytoskeleton</location>
        <location evidence="2">Spindle</location>
    </subcellularLocation>
    <subcellularLocation>
        <location evidence="4">Cytoplasmic vesicle</location>
        <location evidence="4">Secretory vesicle</location>
        <location evidence="4">Acrosome</location>
    </subcellularLocation>
    <subcellularLocation>
        <location evidence="3">Midbody</location>
    </subcellularLocation>
    <subcellularLocation>
        <location evidence="1">Nucleus</location>
    </subcellularLocation>
</comment>
<dbReference type="PANTHER" id="PTHR46199">
    <property type="entry name" value="RAC GTPASE-ACTIVATING PROTEIN 1"/>
    <property type="match status" value="1"/>
</dbReference>
<evidence type="ECO:0000256" key="7">
    <source>
        <dbReference type="ARBA" id="ARBA00022448"/>
    </source>
</evidence>
<evidence type="ECO:0000256" key="27">
    <source>
        <dbReference type="ARBA" id="ARBA00023242"/>
    </source>
</evidence>
<feature type="region of interest" description="Disordered" evidence="33">
    <location>
        <begin position="577"/>
        <end position="597"/>
    </location>
</feature>
<keyword evidence="27" id="KW-0539">Nucleus</keyword>
<evidence type="ECO:0000256" key="29">
    <source>
        <dbReference type="ARBA" id="ARBA00023329"/>
    </source>
</evidence>
<dbReference type="SUPFAM" id="SSF57889">
    <property type="entry name" value="Cysteine-rich domain"/>
    <property type="match status" value="1"/>
</dbReference>
<keyword evidence="24" id="KW-0446">Lipid-binding</keyword>
<keyword evidence="29" id="KW-0968">Cytoplasmic vesicle</keyword>
<dbReference type="PROSITE" id="PS50238">
    <property type="entry name" value="RHOGAP"/>
    <property type="match status" value="1"/>
</dbReference>
<feature type="domain" description="Phorbol-ester/DAG-type" evidence="34">
    <location>
        <begin position="289"/>
        <end position="338"/>
    </location>
</feature>
<evidence type="ECO:0000259" key="34">
    <source>
        <dbReference type="PROSITE" id="PS50081"/>
    </source>
</evidence>
<dbReference type="GO" id="GO:0051233">
    <property type="term" value="C:spindle midzone"/>
    <property type="evidence" value="ECO:0007669"/>
    <property type="project" value="TreeGrafter"/>
</dbReference>
<keyword evidence="12" id="KW-1017">Isopeptide bond</keyword>
<dbReference type="InterPro" id="IPR002219">
    <property type="entry name" value="PKC_DAG/PE"/>
</dbReference>
<evidence type="ECO:0000256" key="16">
    <source>
        <dbReference type="ARBA" id="ARBA00022771"/>
    </source>
</evidence>
<feature type="compositionally biased region" description="Basic residues" evidence="33">
    <location>
        <begin position="180"/>
        <end position="189"/>
    </location>
</feature>
<keyword evidence="9" id="KW-0217">Developmental protein</keyword>
<evidence type="ECO:0000256" key="23">
    <source>
        <dbReference type="ARBA" id="ARBA00023065"/>
    </source>
</evidence>
<dbReference type="GO" id="GO:0051256">
    <property type="term" value="P:mitotic spindle midzone assembly"/>
    <property type="evidence" value="ECO:0007669"/>
    <property type="project" value="TreeGrafter"/>
</dbReference>
<keyword evidence="20" id="KW-0744">Spermatogenesis</keyword>
<dbReference type="Proteomes" id="UP001501920">
    <property type="component" value="Chromosome 9"/>
</dbReference>
<dbReference type="GO" id="GO:0007266">
    <property type="term" value="P:Rho protein signal transduction"/>
    <property type="evidence" value="ECO:0007669"/>
    <property type="project" value="TreeGrafter"/>
</dbReference>
<dbReference type="PROSITE" id="PS50081">
    <property type="entry name" value="ZF_DAG_PE_2"/>
    <property type="match status" value="1"/>
</dbReference>
<sequence length="634" mass="71137">METAVMNLLGVFENLRAHVDILNESVEPQFIQMALNFEDCRRKWLRVEHELASCKEVLAKAETERGALEVKLKHARNQVDVEIRRRQKAEADCEKLDRQIQLIRDLLVTEGSSSSIQLNDEQRSALAFLNARSQAPANLNSSRRLTTIDESASILSDISYDKTDDSLDWDSSVVRTVRLKKRQKRRSSRNHTDGPPAAAKRSRSTGRTSEKVYLLGNESLVAKTTVTVPKNGGAIEAVTTVEAVPYWTRKCKTQALQTWPNLIGLVSRFHILCSKAEPNTPQSNGSVRLHEFVSKTVIKPESCVPCGKRIKFGKISLKCRDCRVVAHPECRERCPLPCIPNMAGTPVKIGEGTLADYVSVTSPMIPPLVVHCVNEIEQRGLHEIGLYRLSGADRVVKELKEKFLRGKTVPLLSKVEDIHAITGLLKDFLRNLKEPLLTFRLNRNFMEAAEVADEDNSIALMYQSISDLPQPNRDTLAFLIIHLQRVARSPDTKMDEINLSRVFGPTIVGHAVPDPDPMTILQDTKRQPKVVERLLGLPIEYWSRFMMVEQDQAHNDHVIIENTNVYATPDHKVSIFGPLTTPEQQMSKTPSSSSLSQRMRNATLNAITPKFGSKSKSTVGFSRQGNFFASPLLK</sequence>
<keyword evidence="25" id="KW-0472">Membrane</keyword>
<dbReference type="GO" id="GO:0000281">
    <property type="term" value="P:mitotic cytokinesis"/>
    <property type="evidence" value="ECO:0007669"/>
    <property type="project" value="TreeGrafter"/>
</dbReference>
<dbReference type="SMART" id="SM00109">
    <property type="entry name" value="C1"/>
    <property type="match status" value="1"/>
</dbReference>
<dbReference type="FunFam" id="3.30.60.20:FF:000033">
    <property type="entry name" value="Rac GTPase-activating protein 1"/>
    <property type="match status" value="1"/>
</dbReference>
<evidence type="ECO:0000259" key="35">
    <source>
        <dbReference type="PROSITE" id="PS50238"/>
    </source>
</evidence>
<reference evidence="36" key="2">
    <citation type="submission" date="2025-08" db="UniProtKB">
        <authorList>
            <consortium name="Ensembl"/>
        </authorList>
    </citation>
    <scope>IDENTIFICATION</scope>
</reference>
<evidence type="ECO:0000256" key="19">
    <source>
        <dbReference type="ARBA" id="ARBA00022843"/>
    </source>
</evidence>
<keyword evidence="8" id="KW-0343">GTPase activation</keyword>
<evidence type="ECO:0000256" key="1">
    <source>
        <dbReference type="ARBA" id="ARBA00004123"/>
    </source>
</evidence>
<keyword evidence="17" id="KW-0221">Differentiation</keyword>
<dbReference type="InterPro" id="IPR000198">
    <property type="entry name" value="RhoGAP_dom"/>
</dbReference>
<keyword evidence="22 32" id="KW-0175">Coiled coil</keyword>
<evidence type="ECO:0000256" key="31">
    <source>
        <dbReference type="ARBA" id="ARBA00075869"/>
    </source>
</evidence>
<dbReference type="GO" id="GO:0001669">
    <property type="term" value="C:acrosomal vesicle"/>
    <property type="evidence" value="ECO:0007669"/>
    <property type="project" value="UniProtKB-SubCell"/>
</dbReference>
<keyword evidence="37" id="KW-1185">Reference proteome</keyword>
<dbReference type="CDD" id="cd20821">
    <property type="entry name" value="C1_MgcRacGAP"/>
    <property type="match status" value="1"/>
</dbReference>
<evidence type="ECO:0000313" key="36">
    <source>
        <dbReference type="Ensembl" id="ENSPNAP00000041194.1"/>
    </source>
</evidence>
<dbReference type="PROSITE" id="PS00479">
    <property type="entry name" value="ZF_DAG_PE_1"/>
    <property type="match status" value="1"/>
</dbReference>
<accession>A0AAR2IT31</accession>
<keyword evidence="15" id="KW-0479">Metal-binding</keyword>